<organism evidence="3 4">
    <name type="scientific">Lunatimonas lonarensis</name>
    <dbReference type="NCBI Taxonomy" id="1232681"/>
    <lineage>
        <taxon>Bacteria</taxon>
        <taxon>Pseudomonadati</taxon>
        <taxon>Bacteroidota</taxon>
        <taxon>Cytophagia</taxon>
        <taxon>Cytophagales</taxon>
        <taxon>Cyclobacteriaceae</taxon>
    </lineage>
</organism>
<feature type="transmembrane region" description="Helical" evidence="1">
    <location>
        <begin position="80"/>
        <end position="102"/>
    </location>
</feature>
<dbReference type="InterPro" id="IPR010559">
    <property type="entry name" value="Sig_transdc_His_kin_internal"/>
</dbReference>
<evidence type="ECO:0000256" key="1">
    <source>
        <dbReference type="SAM" id="Phobius"/>
    </source>
</evidence>
<dbReference type="OrthoDB" id="9792992at2"/>
<gene>
    <name evidence="3" type="ORF">ADIS_3746</name>
</gene>
<evidence type="ECO:0000313" key="4">
    <source>
        <dbReference type="Proteomes" id="UP000013909"/>
    </source>
</evidence>
<feature type="transmembrane region" description="Helical" evidence="1">
    <location>
        <begin position="48"/>
        <end position="68"/>
    </location>
</feature>
<feature type="transmembrane region" description="Helical" evidence="1">
    <location>
        <begin position="16"/>
        <end position="36"/>
    </location>
</feature>
<keyword evidence="3" id="KW-0808">Transferase</keyword>
<dbReference type="PATRIC" id="fig|1288963.3.peg.3739"/>
<dbReference type="AlphaFoldDB" id="R7ZP21"/>
<dbReference type="Proteomes" id="UP000013909">
    <property type="component" value="Unassembled WGS sequence"/>
</dbReference>
<feature type="domain" description="Signal transduction histidine kinase internal region" evidence="2">
    <location>
        <begin position="158"/>
        <end position="237"/>
    </location>
</feature>
<dbReference type="GO" id="GO:0000155">
    <property type="term" value="F:phosphorelay sensor kinase activity"/>
    <property type="evidence" value="ECO:0007669"/>
    <property type="project" value="InterPro"/>
</dbReference>
<dbReference type="EMBL" id="AQHR01000096">
    <property type="protein sequence ID" value="EON75855.1"/>
    <property type="molecule type" value="Genomic_DNA"/>
</dbReference>
<accession>R7ZP21</accession>
<evidence type="ECO:0000313" key="3">
    <source>
        <dbReference type="EMBL" id="EON75855.1"/>
    </source>
</evidence>
<evidence type="ECO:0000259" key="2">
    <source>
        <dbReference type="Pfam" id="PF06580"/>
    </source>
</evidence>
<keyword evidence="1" id="KW-0472">Membrane</keyword>
<dbReference type="RefSeq" id="WP_010855877.1">
    <property type="nucleotide sequence ID" value="NZ_AQHR01000096.1"/>
</dbReference>
<dbReference type="STRING" id="1232681.ADIS_3746"/>
<dbReference type="SUPFAM" id="SSF55874">
    <property type="entry name" value="ATPase domain of HSP90 chaperone/DNA topoisomerase II/histidine kinase"/>
    <property type="match status" value="1"/>
</dbReference>
<comment type="caution">
    <text evidence="3">The sequence shown here is derived from an EMBL/GenBank/DDBJ whole genome shotgun (WGS) entry which is preliminary data.</text>
</comment>
<dbReference type="PANTHER" id="PTHR34220">
    <property type="entry name" value="SENSOR HISTIDINE KINASE YPDA"/>
    <property type="match status" value="1"/>
</dbReference>
<dbReference type="Gene3D" id="3.30.565.10">
    <property type="entry name" value="Histidine kinase-like ATPase, C-terminal domain"/>
    <property type="match status" value="1"/>
</dbReference>
<keyword evidence="4" id="KW-1185">Reference proteome</keyword>
<dbReference type="Pfam" id="PF06580">
    <property type="entry name" value="His_kinase"/>
    <property type="match status" value="1"/>
</dbReference>
<sequence>MGFSGDRATSRKGRGWFFLALYIVTAGVSLLLFAYYKGLDWFVVSDSGIHASLIMLGVLLLYLVYPYLRHSGTSYLHTLSFPAILGLFAVFLGKLMLQWLWGDAEYQGFVEYTLPLRLAFVFLLFYGMSLLVFWQKEQERGWDMKEREAITEKLAIEAELHQLRLQLQPHFLFNSLNSVSALIGKNPAGARDMLLRLADFFRLTIQKSVASKEPFDCEWERIGLYLAIEKTRFGDRLQVHMEKEEALGDWAIPPLVVQPLVENAVKFGLYGVIDTVSIQINAYESQGMLHVAVSNPFDSDTLQPSGTGFGLESVRRRLYLLYGRQDLLHTQKRDGVFTAMLKIPQIHDKSSNNRR</sequence>
<dbReference type="InterPro" id="IPR036890">
    <property type="entry name" value="HATPase_C_sf"/>
</dbReference>
<feature type="transmembrane region" description="Helical" evidence="1">
    <location>
        <begin position="114"/>
        <end position="134"/>
    </location>
</feature>
<keyword evidence="1" id="KW-1133">Transmembrane helix</keyword>
<dbReference type="InterPro" id="IPR050640">
    <property type="entry name" value="Bact_2-comp_sensor_kinase"/>
</dbReference>
<keyword evidence="3" id="KW-0418">Kinase</keyword>
<reference evidence="3 4" key="1">
    <citation type="submission" date="2013-02" db="EMBL/GenBank/DDBJ databases">
        <title>A novel strain isolated from Lonar lake, Maharashtra, India.</title>
        <authorList>
            <person name="Singh A."/>
        </authorList>
    </citation>
    <scope>NUCLEOTIDE SEQUENCE [LARGE SCALE GENOMIC DNA]</scope>
    <source>
        <strain evidence="3 4">AK24</strain>
    </source>
</reference>
<proteinExistence type="predicted"/>
<name>R7ZP21_9BACT</name>
<keyword evidence="1" id="KW-0812">Transmembrane</keyword>
<protein>
    <submittedName>
        <fullName evidence="3">Signal transduction histidine kinase, LytS</fullName>
    </submittedName>
</protein>
<dbReference type="PANTHER" id="PTHR34220:SF7">
    <property type="entry name" value="SENSOR HISTIDINE KINASE YPDA"/>
    <property type="match status" value="1"/>
</dbReference>
<dbReference type="GO" id="GO:0016020">
    <property type="term" value="C:membrane"/>
    <property type="evidence" value="ECO:0007669"/>
    <property type="project" value="InterPro"/>
</dbReference>